<organism evidence="2 3">
    <name type="scientific">Geodia barretti</name>
    <name type="common">Barrett's horny sponge</name>
    <dbReference type="NCBI Taxonomy" id="519541"/>
    <lineage>
        <taxon>Eukaryota</taxon>
        <taxon>Metazoa</taxon>
        <taxon>Porifera</taxon>
        <taxon>Demospongiae</taxon>
        <taxon>Heteroscleromorpha</taxon>
        <taxon>Tetractinellida</taxon>
        <taxon>Astrophorina</taxon>
        <taxon>Geodiidae</taxon>
        <taxon>Geodia</taxon>
    </lineage>
</organism>
<evidence type="ECO:0000313" key="3">
    <source>
        <dbReference type="Proteomes" id="UP001174909"/>
    </source>
</evidence>
<feature type="compositionally biased region" description="Polar residues" evidence="1">
    <location>
        <begin position="41"/>
        <end position="53"/>
    </location>
</feature>
<keyword evidence="3" id="KW-1185">Reference proteome</keyword>
<gene>
    <name evidence="2" type="ORF">GBAR_LOCUS23002</name>
</gene>
<evidence type="ECO:0000256" key="1">
    <source>
        <dbReference type="SAM" id="MobiDB-lite"/>
    </source>
</evidence>
<sequence>RPSSSYSAAKKRQPSKSATKKAIKEAAHHKPNPHSNPPNHEPSQISGTFSKISENMRKHIPTHPSSLHGCAF</sequence>
<feature type="compositionally biased region" description="Basic residues" evidence="1">
    <location>
        <begin position="9"/>
        <end position="21"/>
    </location>
</feature>
<protein>
    <submittedName>
        <fullName evidence="2">Uncharacterized protein</fullName>
    </submittedName>
</protein>
<feature type="non-terminal residue" evidence="2">
    <location>
        <position position="1"/>
    </location>
</feature>
<accession>A0AA35T5Y2</accession>
<dbReference type="EMBL" id="CASHTH010003183">
    <property type="protein sequence ID" value="CAI8041356.1"/>
    <property type="molecule type" value="Genomic_DNA"/>
</dbReference>
<dbReference type="AlphaFoldDB" id="A0AA35T5Y2"/>
<comment type="caution">
    <text evidence="2">The sequence shown here is derived from an EMBL/GenBank/DDBJ whole genome shotgun (WGS) entry which is preliminary data.</text>
</comment>
<feature type="region of interest" description="Disordered" evidence="1">
    <location>
        <begin position="1"/>
        <end position="72"/>
    </location>
</feature>
<proteinExistence type="predicted"/>
<dbReference type="Proteomes" id="UP001174909">
    <property type="component" value="Unassembled WGS sequence"/>
</dbReference>
<name>A0AA35T5Y2_GEOBA</name>
<reference evidence="2" key="1">
    <citation type="submission" date="2023-03" db="EMBL/GenBank/DDBJ databases">
        <authorList>
            <person name="Steffen K."/>
            <person name="Cardenas P."/>
        </authorList>
    </citation>
    <scope>NUCLEOTIDE SEQUENCE</scope>
</reference>
<evidence type="ECO:0000313" key="2">
    <source>
        <dbReference type="EMBL" id="CAI8041356.1"/>
    </source>
</evidence>